<keyword evidence="4" id="KW-1133">Transmembrane helix</keyword>
<sequence>MEVPRNDQAHDIEQFELSSMQDDPDAKGTSTPATTYTRSSSRAALHSEDPQEGATVQELPPIDRGIKAWTFCFSAFVLEMMVWQLILLQGVGVGIGGGLLYMPVIQLIPEWFSERRGLAGGIIFAGTGLGGFVFPFVLRVLLDKVGLGWTLRIWALSTSLFSGIALLGMRNRLPVPKFTALNRRPRFIPPHIGFVRNPLFWTFAITNMLQGLSYFPVSLYIATFTRNVANQLTATIVLSLFNSSAVVGQIIMGHLSDRFPYPSIMVFSAVGSALSAFFLWGFADAAIFLYFFAVIFGGLSGGFSSTWPNAAVESVGGQAEYACMSFAGTAFFKGISAVIGPVISGLLLQRGNGASLGGGFGKFGYGAVEIFVGSCALATGAGSVAVAFARRRIQN</sequence>
<reference evidence="6 7" key="1">
    <citation type="submission" date="2016-10" db="EMBL/GenBank/DDBJ databases">
        <title>Genome sequence of the basidiomycete white-rot fungus Trametes pubescens.</title>
        <authorList>
            <person name="Makela M.R."/>
            <person name="Granchi Z."/>
            <person name="Peng M."/>
            <person name="De Vries R.P."/>
            <person name="Grigoriev I."/>
            <person name="Riley R."/>
            <person name="Hilden K."/>
        </authorList>
    </citation>
    <scope>NUCLEOTIDE SEQUENCE [LARGE SCALE GENOMIC DNA]</scope>
    <source>
        <strain evidence="6 7">FBCC735</strain>
    </source>
</reference>
<dbReference type="EMBL" id="MNAD01001693">
    <property type="protein sequence ID" value="OJT02208.1"/>
    <property type="molecule type" value="Genomic_DNA"/>
</dbReference>
<dbReference type="InterPro" id="IPR050327">
    <property type="entry name" value="Proton-linked_MCT"/>
</dbReference>
<feature type="transmembrane region" description="Helical" evidence="4">
    <location>
        <begin position="228"/>
        <end position="252"/>
    </location>
</feature>
<gene>
    <name evidence="6" type="ORF">TRAPUB_7323</name>
</gene>
<name>A0A1M2V3Q1_TRAPU</name>
<comment type="similarity">
    <text evidence="2">Belongs to the major facilitator superfamily. Monocarboxylate porter (TC 2.A.1.13) family.</text>
</comment>
<feature type="transmembrane region" description="Helical" evidence="4">
    <location>
        <begin position="199"/>
        <end position="222"/>
    </location>
</feature>
<dbReference type="GO" id="GO:0022857">
    <property type="term" value="F:transmembrane transporter activity"/>
    <property type="evidence" value="ECO:0007669"/>
    <property type="project" value="InterPro"/>
</dbReference>
<dbReference type="Gene3D" id="1.20.1250.20">
    <property type="entry name" value="MFS general substrate transporter like domains"/>
    <property type="match status" value="2"/>
</dbReference>
<evidence type="ECO:0000256" key="2">
    <source>
        <dbReference type="ARBA" id="ARBA00006727"/>
    </source>
</evidence>
<feature type="transmembrane region" description="Helical" evidence="4">
    <location>
        <begin position="149"/>
        <end position="169"/>
    </location>
</feature>
<dbReference type="PROSITE" id="PS50850">
    <property type="entry name" value="MFS"/>
    <property type="match status" value="1"/>
</dbReference>
<dbReference type="PANTHER" id="PTHR11360:SF287">
    <property type="entry name" value="MFS MONOCARBOXYLATE TRANSPORTER"/>
    <property type="match status" value="1"/>
</dbReference>
<dbReference type="InterPro" id="IPR011701">
    <property type="entry name" value="MFS"/>
</dbReference>
<feature type="transmembrane region" description="Helical" evidence="4">
    <location>
        <begin position="117"/>
        <end position="137"/>
    </location>
</feature>
<dbReference type="InterPro" id="IPR036259">
    <property type="entry name" value="MFS_trans_sf"/>
</dbReference>
<evidence type="ECO:0000313" key="6">
    <source>
        <dbReference type="EMBL" id="OJT02208.1"/>
    </source>
</evidence>
<evidence type="ECO:0000256" key="4">
    <source>
        <dbReference type="SAM" id="Phobius"/>
    </source>
</evidence>
<dbReference type="AlphaFoldDB" id="A0A1M2V3Q1"/>
<organism evidence="6 7">
    <name type="scientific">Trametes pubescens</name>
    <name type="common">White-rot fungus</name>
    <dbReference type="NCBI Taxonomy" id="154538"/>
    <lineage>
        <taxon>Eukaryota</taxon>
        <taxon>Fungi</taxon>
        <taxon>Dikarya</taxon>
        <taxon>Basidiomycota</taxon>
        <taxon>Agaricomycotina</taxon>
        <taxon>Agaricomycetes</taxon>
        <taxon>Polyporales</taxon>
        <taxon>Polyporaceae</taxon>
        <taxon>Trametes</taxon>
    </lineage>
</organism>
<keyword evidence="4" id="KW-0472">Membrane</keyword>
<dbReference type="InterPro" id="IPR020846">
    <property type="entry name" value="MFS_dom"/>
</dbReference>
<comment type="subcellular location">
    <subcellularLocation>
        <location evidence="1">Membrane</location>
        <topology evidence="1">Multi-pass membrane protein</topology>
    </subcellularLocation>
</comment>
<feature type="compositionally biased region" description="Basic and acidic residues" evidence="3">
    <location>
        <begin position="1"/>
        <end position="13"/>
    </location>
</feature>
<comment type="caution">
    <text evidence="6">The sequence shown here is derived from an EMBL/GenBank/DDBJ whole genome shotgun (WGS) entry which is preliminary data.</text>
</comment>
<evidence type="ECO:0000313" key="7">
    <source>
        <dbReference type="Proteomes" id="UP000184267"/>
    </source>
</evidence>
<evidence type="ECO:0000259" key="5">
    <source>
        <dbReference type="PROSITE" id="PS50850"/>
    </source>
</evidence>
<protein>
    <recommendedName>
        <fullName evidence="5">Major facilitator superfamily (MFS) profile domain-containing protein</fullName>
    </recommendedName>
</protein>
<evidence type="ECO:0000256" key="1">
    <source>
        <dbReference type="ARBA" id="ARBA00004141"/>
    </source>
</evidence>
<keyword evidence="4" id="KW-0812">Transmembrane</keyword>
<dbReference type="Pfam" id="PF07690">
    <property type="entry name" value="MFS_1"/>
    <property type="match status" value="1"/>
</dbReference>
<feature type="domain" description="Major facilitator superfamily (MFS) profile" evidence="5">
    <location>
        <begin position="199"/>
        <end position="395"/>
    </location>
</feature>
<dbReference type="GO" id="GO:0016020">
    <property type="term" value="C:membrane"/>
    <property type="evidence" value="ECO:0007669"/>
    <property type="project" value="UniProtKB-SubCell"/>
</dbReference>
<feature type="region of interest" description="Disordered" evidence="3">
    <location>
        <begin position="1"/>
        <end position="56"/>
    </location>
</feature>
<evidence type="ECO:0000256" key="3">
    <source>
        <dbReference type="SAM" id="MobiDB-lite"/>
    </source>
</evidence>
<dbReference type="PANTHER" id="PTHR11360">
    <property type="entry name" value="MONOCARBOXYLATE TRANSPORTER"/>
    <property type="match status" value="1"/>
</dbReference>
<dbReference type="SUPFAM" id="SSF103473">
    <property type="entry name" value="MFS general substrate transporter"/>
    <property type="match status" value="1"/>
</dbReference>
<feature type="compositionally biased region" description="Polar residues" evidence="3">
    <location>
        <begin position="28"/>
        <end position="42"/>
    </location>
</feature>
<feature type="transmembrane region" description="Helical" evidence="4">
    <location>
        <begin position="81"/>
        <end position="105"/>
    </location>
</feature>
<feature type="transmembrane region" description="Helical" evidence="4">
    <location>
        <begin position="319"/>
        <end position="343"/>
    </location>
</feature>
<keyword evidence="7" id="KW-1185">Reference proteome</keyword>
<accession>A0A1M2V3Q1</accession>
<dbReference type="OrthoDB" id="2213137at2759"/>
<dbReference type="STRING" id="154538.A0A1M2V3Q1"/>
<feature type="transmembrane region" description="Helical" evidence="4">
    <location>
        <begin position="363"/>
        <end position="389"/>
    </location>
</feature>
<proteinExistence type="inferred from homology"/>
<dbReference type="OMA" id="VWQLIAT"/>
<dbReference type="Proteomes" id="UP000184267">
    <property type="component" value="Unassembled WGS sequence"/>
</dbReference>